<keyword evidence="1" id="KW-0812">Transmembrane</keyword>
<organism evidence="2 3">
    <name type="scientific">Mycolicibacterium porcinum</name>
    <dbReference type="NCBI Taxonomy" id="39693"/>
    <lineage>
        <taxon>Bacteria</taxon>
        <taxon>Bacillati</taxon>
        <taxon>Actinomycetota</taxon>
        <taxon>Actinomycetes</taxon>
        <taxon>Mycobacteriales</taxon>
        <taxon>Mycobacteriaceae</taxon>
        <taxon>Mycolicibacterium</taxon>
    </lineage>
</organism>
<feature type="transmembrane region" description="Helical" evidence="1">
    <location>
        <begin position="15"/>
        <end position="37"/>
    </location>
</feature>
<evidence type="ECO:0000313" key="3">
    <source>
        <dbReference type="Proteomes" id="UP001558474"/>
    </source>
</evidence>
<dbReference type="RefSeq" id="WP_368572939.1">
    <property type="nucleotide sequence ID" value="NZ_JBDLOU010000017.1"/>
</dbReference>
<dbReference type="Proteomes" id="UP001558474">
    <property type="component" value="Unassembled WGS sequence"/>
</dbReference>
<gene>
    <name evidence="2" type="ORF">ABFW12_10555</name>
</gene>
<evidence type="ECO:0000256" key="1">
    <source>
        <dbReference type="SAM" id="Phobius"/>
    </source>
</evidence>
<proteinExistence type="predicted"/>
<keyword evidence="3" id="KW-1185">Reference proteome</keyword>
<evidence type="ECO:0000313" key="2">
    <source>
        <dbReference type="EMBL" id="MEX3738672.1"/>
    </source>
</evidence>
<accession>A0ABV3VF19</accession>
<dbReference type="EMBL" id="JBDLOU010000017">
    <property type="protein sequence ID" value="MEX3738672.1"/>
    <property type="molecule type" value="Genomic_DNA"/>
</dbReference>
<sequence>MTSLLRVTEEAEARILARTGAAFVLCMVGIFAVYFAVNPFAKTKNVISVAIESPYVGQGVASGTPVIMHGVKVGAVTAVSNLPSGGVQLNADLNNMATTGLTDAMGIDFRPANYFGITGINLIPADGGQPLRTGAQIRVTPKGNFALQQLLYRLGELSNHVVTEQLISVVERATRYTDALNPLLETMIIATTSVTNVQTVSTAQLLRNTTGVNVALPGILDALVNTAHMWVTSEMGTGFNAEENIKNNPYVSTYDDARMAYYKDALHLMETDPDKFVFGRWGEWLVGAKTDLFGPVGHLLSSHMYELFPVVDQLRVLGDVVPKLAPAKDIQDTLRELRSRFERMYAGSGDQRALQVRVILDVLPGVAGPLGLALGAAE</sequence>
<protein>
    <submittedName>
        <fullName evidence="2">Mammalian cell entry related domain protein</fullName>
    </submittedName>
</protein>
<keyword evidence="1" id="KW-1133">Transmembrane helix</keyword>
<keyword evidence="1" id="KW-0472">Membrane</keyword>
<reference evidence="2 3" key="1">
    <citation type="submission" date="2024-04" db="EMBL/GenBank/DDBJ databases">
        <title>Genomic Markers of Mycobacteria.</title>
        <authorList>
            <person name="Soliman M.S."/>
            <person name="Elkholy A."/>
            <person name="Soliman N.S."/>
            <person name="Abbas A."/>
            <person name="Khayrat S."/>
            <person name="Shawky S."/>
        </authorList>
    </citation>
    <scope>NUCLEOTIDE SEQUENCE [LARGE SCALE GENOMIC DNA]</scope>
    <source>
        <strain evidence="2 3">Egy-CU-AM5</strain>
    </source>
</reference>
<name>A0ABV3VF19_9MYCO</name>
<comment type="caution">
    <text evidence="2">The sequence shown here is derived from an EMBL/GenBank/DDBJ whole genome shotgun (WGS) entry which is preliminary data.</text>
</comment>